<evidence type="ECO:0000256" key="2">
    <source>
        <dbReference type="PIRSR" id="PIRSR603782-1"/>
    </source>
</evidence>
<dbReference type="KEGG" id="xbc:ELE36_19300"/>
<dbReference type="InterPro" id="IPR003782">
    <property type="entry name" value="SCO1/SenC"/>
</dbReference>
<keyword evidence="3" id="KW-1015">Disulfide bond</keyword>
<comment type="similarity">
    <text evidence="1">Belongs to the SCO1/2 family.</text>
</comment>
<name>A0A411HPC1_9GAMM</name>
<feature type="signal peptide" evidence="4">
    <location>
        <begin position="1"/>
        <end position="19"/>
    </location>
</feature>
<dbReference type="CDD" id="cd02968">
    <property type="entry name" value="SCO"/>
    <property type="match status" value="1"/>
</dbReference>
<feature type="binding site" evidence="2">
    <location>
        <position position="63"/>
    </location>
    <ligand>
        <name>Cu cation</name>
        <dbReference type="ChEBI" id="CHEBI:23378"/>
    </ligand>
</feature>
<keyword evidence="6" id="KW-1185">Reference proteome</keyword>
<gene>
    <name evidence="5" type="ORF">ELE36_19300</name>
</gene>
<organism evidence="5 6">
    <name type="scientific">Pseudolysobacter antarcticus</name>
    <dbReference type="NCBI Taxonomy" id="2511995"/>
    <lineage>
        <taxon>Bacteria</taxon>
        <taxon>Pseudomonadati</taxon>
        <taxon>Pseudomonadota</taxon>
        <taxon>Gammaproteobacteria</taxon>
        <taxon>Lysobacterales</taxon>
        <taxon>Rhodanobacteraceae</taxon>
        <taxon>Pseudolysobacter</taxon>
    </lineage>
</organism>
<feature type="disulfide bond" description="Redox-active" evidence="3">
    <location>
        <begin position="63"/>
        <end position="67"/>
    </location>
</feature>
<evidence type="ECO:0000313" key="5">
    <source>
        <dbReference type="EMBL" id="QBB72341.1"/>
    </source>
</evidence>
<dbReference type="RefSeq" id="WP_129836212.1">
    <property type="nucleotide sequence ID" value="NZ_CP035704.1"/>
</dbReference>
<dbReference type="SUPFAM" id="SSF52833">
    <property type="entry name" value="Thioredoxin-like"/>
    <property type="match status" value="1"/>
</dbReference>
<dbReference type="AlphaFoldDB" id="A0A411HPC1"/>
<accession>A0A411HPC1</accession>
<evidence type="ECO:0000313" key="6">
    <source>
        <dbReference type="Proteomes" id="UP000291562"/>
    </source>
</evidence>
<sequence length="190" mass="20364">MRKLLAVILFFGAMAVVFAAAPSGAAKYFDGIDLVDQDGHSVDLYRDVIADHVAVIHTFFTSCTASCPVVMSTLKSLQSQLGAKMGRDVRLISITVDPAHDSQHALKEYAQRLNAKPGWYFLTGSNEQIAAALKRIGQYTAEPDAHMDLIVAGNDRTGLWKKINGLATTTEINSLIMGVVNDQGGAAAAK</sequence>
<dbReference type="GO" id="GO:0046872">
    <property type="term" value="F:metal ion binding"/>
    <property type="evidence" value="ECO:0007669"/>
    <property type="project" value="UniProtKB-KW"/>
</dbReference>
<dbReference type="PANTHER" id="PTHR12151">
    <property type="entry name" value="ELECTRON TRANSPORT PROTIN SCO1/SENC FAMILY MEMBER"/>
    <property type="match status" value="1"/>
</dbReference>
<evidence type="ECO:0000256" key="4">
    <source>
        <dbReference type="SAM" id="SignalP"/>
    </source>
</evidence>
<keyword evidence="2" id="KW-0479">Metal-binding</keyword>
<dbReference type="Pfam" id="PF02630">
    <property type="entry name" value="SCO1-SenC"/>
    <property type="match status" value="1"/>
</dbReference>
<dbReference type="PANTHER" id="PTHR12151:SF25">
    <property type="entry name" value="LINALOOL DEHYDRATASE_ISOMERASE DOMAIN-CONTAINING PROTEIN"/>
    <property type="match status" value="1"/>
</dbReference>
<feature type="binding site" evidence="2">
    <location>
        <position position="67"/>
    </location>
    <ligand>
        <name>Cu cation</name>
        <dbReference type="ChEBI" id="CHEBI:23378"/>
    </ligand>
</feature>
<feature type="chain" id="PRO_5019050024" evidence="4">
    <location>
        <begin position="20"/>
        <end position="190"/>
    </location>
</feature>
<evidence type="ECO:0000256" key="1">
    <source>
        <dbReference type="ARBA" id="ARBA00010996"/>
    </source>
</evidence>
<dbReference type="Gene3D" id="3.40.30.10">
    <property type="entry name" value="Glutaredoxin"/>
    <property type="match status" value="1"/>
</dbReference>
<keyword evidence="4" id="KW-0732">Signal</keyword>
<protein>
    <submittedName>
        <fullName evidence="5">SCO family protein</fullName>
    </submittedName>
</protein>
<dbReference type="Proteomes" id="UP000291562">
    <property type="component" value="Chromosome"/>
</dbReference>
<dbReference type="InterPro" id="IPR036249">
    <property type="entry name" value="Thioredoxin-like_sf"/>
</dbReference>
<keyword evidence="2" id="KW-0186">Copper</keyword>
<proteinExistence type="inferred from homology"/>
<evidence type="ECO:0000256" key="3">
    <source>
        <dbReference type="PIRSR" id="PIRSR603782-2"/>
    </source>
</evidence>
<dbReference type="OrthoDB" id="8550465at2"/>
<reference evidence="5 6" key="1">
    <citation type="submission" date="2019-01" db="EMBL/GenBank/DDBJ databases">
        <title>Pseudolysobacter antarctica gen. nov., sp. nov., isolated from Fildes Peninsula, Antarctica.</title>
        <authorList>
            <person name="Wei Z."/>
            <person name="Peng F."/>
        </authorList>
    </citation>
    <scope>NUCLEOTIDE SEQUENCE [LARGE SCALE GENOMIC DNA]</scope>
    <source>
        <strain evidence="5 6">AQ6-296</strain>
    </source>
</reference>
<dbReference type="EMBL" id="CP035704">
    <property type="protein sequence ID" value="QBB72341.1"/>
    <property type="molecule type" value="Genomic_DNA"/>
</dbReference>